<dbReference type="InterPro" id="IPR001912">
    <property type="entry name" value="Ribosomal_uS4_N"/>
</dbReference>
<dbReference type="Proteomes" id="UP000176241">
    <property type="component" value="Unassembled WGS sequence"/>
</dbReference>
<dbReference type="HAMAP" id="MF_01306_B">
    <property type="entry name" value="Ribosomal_uS4_B"/>
    <property type="match status" value="1"/>
</dbReference>
<evidence type="ECO:0000256" key="6">
    <source>
        <dbReference type="ARBA" id="ARBA00035254"/>
    </source>
</evidence>
<dbReference type="NCBIfam" id="NF003717">
    <property type="entry name" value="PRK05327.1"/>
    <property type="match status" value="1"/>
</dbReference>
<dbReference type="Pfam" id="PF01479">
    <property type="entry name" value="S4"/>
    <property type="match status" value="1"/>
</dbReference>
<organism evidence="11 12">
    <name type="scientific">Candidatus Buchananbacteria bacterium RIFCSPHIGHO2_01_FULL_39_8</name>
    <dbReference type="NCBI Taxonomy" id="1797533"/>
    <lineage>
        <taxon>Bacteria</taxon>
        <taxon>Candidatus Buchananiibacteriota</taxon>
    </lineage>
</organism>
<dbReference type="STRING" id="1797533.A2731_00045"/>
<evidence type="ECO:0000256" key="1">
    <source>
        <dbReference type="ARBA" id="ARBA00007465"/>
    </source>
</evidence>
<comment type="function">
    <text evidence="7">One of the primary rRNA binding proteins, it binds directly to 16S rRNA where it nucleates assembly of the body of the 30S subunit.</text>
</comment>
<evidence type="ECO:0000313" key="12">
    <source>
        <dbReference type="Proteomes" id="UP000176241"/>
    </source>
</evidence>
<comment type="subunit">
    <text evidence="7">Part of the 30S ribosomal subunit. Contacts protein S5. The interaction surface between S4 and S5 is involved in control of translational fidelity.</text>
</comment>
<evidence type="ECO:0000256" key="2">
    <source>
        <dbReference type="ARBA" id="ARBA00022730"/>
    </source>
</evidence>
<dbReference type="PROSITE" id="PS50889">
    <property type="entry name" value="S4"/>
    <property type="match status" value="1"/>
</dbReference>
<evidence type="ECO:0000256" key="7">
    <source>
        <dbReference type="HAMAP-Rule" id="MF_01306"/>
    </source>
</evidence>
<feature type="domain" description="RNA-binding S4" evidence="9">
    <location>
        <begin position="100"/>
        <end position="165"/>
    </location>
</feature>
<evidence type="ECO:0000256" key="3">
    <source>
        <dbReference type="ARBA" id="ARBA00022884"/>
    </source>
</evidence>
<dbReference type="InterPro" id="IPR002942">
    <property type="entry name" value="S4_RNA-bd"/>
</dbReference>
<dbReference type="Gene3D" id="3.10.290.10">
    <property type="entry name" value="RNA-binding S4 domain"/>
    <property type="match status" value="1"/>
</dbReference>
<keyword evidence="3 7" id="KW-0694">RNA-binding</keyword>
<keyword evidence="5 7" id="KW-0687">Ribonucleoprotein</keyword>
<dbReference type="GO" id="GO:0042274">
    <property type="term" value="P:ribosomal small subunit biogenesis"/>
    <property type="evidence" value="ECO:0007669"/>
    <property type="project" value="TreeGrafter"/>
</dbReference>
<dbReference type="Pfam" id="PF00163">
    <property type="entry name" value="Ribosomal_S4"/>
    <property type="match status" value="1"/>
</dbReference>
<accession>A0A1G1XXM8</accession>
<evidence type="ECO:0000256" key="5">
    <source>
        <dbReference type="ARBA" id="ARBA00023274"/>
    </source>
</evidence>
<keyword evidence="2 7" id="KW-0699">rRNA-binding</keyword>
<sequence>MSKDLDHKCKQCRREGVKLFLKGEKCYGPKCPIVRRNYPPGIHGAKKTRQRLTEYGHQLREKQKAKKIYGILERPFRNYYQKAIKQKGDTNEILGQLLEMRLDNVIYRLGLAKSRKAARQLVSHGFFLVNGKKVNIPSYQVKIKDEITIKPSKTKTKAFIDLNLEKHEVPGWLHFDPKEMKAKIINRPKEEELEKSFNTRLIVEFYSR</sequence>
<dbReference type="SMART" id="SM01390">
    <property type="entry name" value="Ribosomal_S4"/>
    <property type="match status" value="1"/>
</dbReference>
<feature type="domain" description="Small ribosomal subunit protein uS4 N-terminal" evidence="10">
    <location>
        <begin position="3"/>
        <end position="99"/>
    </location>
</feature>
<proteinExistence type="inferred from homology"/>
<dbReference type="InterPro" id="IPR018079">
    <property type="entry name" value="Ribosomal_uS4_CS"/>
</dbReference>
<comment type="similarity">
    <text evidence="1 7 8">Belongs to the universal ribosomal protein uS4 family.</text>
</comment>
<comment type="caution">
    <text evidence="11">The sequence shown here is derived from an EMBL/GenBank/DDBJ whole genome shotgun (WGS) entry which is preliminary data.</text>
</comment>
<dbReference type="InterPro" id="IPR005709">
    <property type="entry name" value="Ribosomal_uS4_bac-type"/>
</dbReference>
<evidence type="ECO:0000256" key="4">
    <source>
        <dbReference type="ARBA" id="ARBA00022980"/>
    </source>
</evidence>
<dbReference type="PANTHER" id="PTHR11831">
    <property type="entry name" value="30S 40S RIBOSOMAL PROTEIN"/>
    <property type="match status" value="1"/>
</dbReference>
<dbReference type="InterPro" id="IPR036986">
    <property type="entry name" value="S4_RNA-bd_sf"/>
</dbReference>
<dbReference type="Gene3D" id="1.10.1050.10">
    <property type="entry name" value="Ribosomal Protein S4 Delta 41, Chain A, domain 1"/>
    <property type="match status" value="1"/>
</dbReference>
<dbReference type="GO" id="GO:0003735">
    <property type="term" value="F:structural constituent of ribosome"/>
    <property type="evidence" value="ECO:0007669"/>
    <property type="project" value="InterPro"/>
</dbReference>
<dbReference type="SUPFAM" id="SSF55174">
    <property type="entry name" value="Alpha-L RNA-binding motif"/>
    <property type="match status" value="1"/>
</dbReference>
<evidence type="ECO:0000256" key="8">
    <source>
        <dbReference type="RuleBase" id="RU003699"/>
    </source>
</evidence>
<reference evidence="11 12" key="1">
    <citation type="journal article" date="2016" name="Nat. Commun.">
        <title>Thousands of microbial genomes shed light on interconnected biogeochemical processes in an aquifer system.</title>
        <authorList>
            <person name="Anantharaman K."/>
            <person name="Brown C.T."/>
            <person name="Hug L.A."/>
            <person name="Sharon I."/>
            <person name="Castelle C.J."/>
            <person name="Probst A.J."/>
            <person name="Thomas B.C."/>
            <person name="Singh A."/>
            <person name="Wilkins M.J."/>
            <person name="Karaoz U."/>
            <person name="Brodie E.L."/>
            <person name="Williams K.H."/>
            <person name="Hubbard S.S."/>
            <person name="Banfield J.F."/>
        </authorList>
    </citation>
    <scope>NUCLEOTIDE SEQUENCE [LARGE SCALE GENOMIC DNA]</scope>
</reference>
<comment type="function">
    <text evidence="7">With S5 and S12 plays an important role in translational accuracy.</text>
</comment>
<name>A0A1G1XXM8_9BACT</name>
<keyword evidence="4 7" id="KW-0689">Ribosomal protein</keyword>
<dbReference type="GO" id="GO:0015935">
    <property type="term" value="C:small ribosomal subunit"/>
    <property type="evidence" value="ECO:0007669"/>
    <property type="project" value="InterPro"/>
</dbReference>
<gene>
    <name evidence="7" type="primary">rpsD</name>
    <name evidence="11" type="ORF">A2731_00045</name>
</gene>
<dbReference type="PROSITE" id="PS00632">
    <property type="entry name" value="RIBOSOMAL_S4"/>
    <property type="match status" value="1"/>
</dbReference>
<evidence type="ECO:0000259" key="10">
    <source>
        <dbReference type="SMART" id="SM01390"/>
    </source>
</evidence>
<dbReference type="SMART" id="SM00363">
    <property type="entry name" value="S4"/>
    <property type="match status" value="1"/>
</dbReference>
<dbReference type="FunFam" id="3.10.290.10:FF:000001">
    <property type="entry name" value="30S ribosomal protein S4"/>
    <property type="match status" value="1"/>
</dbReference>
<dbReference type="AlphaFoldDB" id="A0A1G1XXM8"/>
<dbReference type="PANTHER" id="PTHR11831:SF4">
    <property type="entry name" value="SMALL RIBOSOMAL SUBUNIT PROTEIN US4M"/>
    <property type="match status" value="1"/>
</dbReference>
<dbReference type="CDD" id="cd00165">
    <property type="entry name" value="S4"/>
    <property type="match status" value="1"/>
</dbReference>
<evidence type="ECO:0000313" key="11">
    <source>
        <dbReference type="EMBL" id="OGY44346.1"/>
    </source>
</evidence>
<evidence type="ECO:0000259" key="9">
    <source>
        <dbReference type="SMART" id="SM00363"/>
    </source>
</evidence>
<dbReference type="GO" id="GO:0006412">
    <property type="term" value="P:translation"/>
    <property type="evidence" value="ECO:0007669"/>
    <property type="project" value="UniProtKB-UniRule"/>
</dbReference>
<dbReference type="NCBIfam" id="TIGR01017">
    <property type="entry name" value="rpsD_bact"/>
    <property type="match status" value="1"/>
</dbReference>
<dbReference type="InterPro" id="IPR022801">
    <property type="entry name" value="Ribosomal_uS4"/>
</dbReference>
<dbReference type="GO" id="GO:0019843">
    <property type="term" value="F:rRNA binding"/>
    <property type="evidence" value="ECO:0007669"/>
    <property type="project" value="UniProtKB-UniRule"/>
</dbReference>
<protein>
    <recommendedName>
        <fullName evidence="6 7">Small ribosomal subunit protein uS4</fullName>
    </recommendedName>
</protein>
<dbReference type="EMBL" id="MHIC01000029">
    <property type="protein sequence ID" value="OGY44346.1"/>
    <property type="molecule type" value="Genomic_DNA"/>
</dbReference>